<dbReference type="EMBL" id="MT145095">
    <property type="protein sequence ID" value="QJI03521.1"/>
    <property type="molecule type" value="Genomic_DNA"/>
</dbReference>
<proteinExistence type="predicted"/>
<name>A0A6M3L4G5_9ZZZZ</name>
<dbReference type="AlphaFoldDB" id="A0A6M3L4G5"/>
<evidence type="ECO:0000313" key="3">
    <source>
        <dbReference type="EMBL" id="QJI03521.1"/>
    </source>
</evidence>
<gene>
    <name evidence="1" type="ORF">MM415A02077_0011</name>
    <name evidence="2" type="ORF">MM415B02703_0004</name>
    <name evidence="3" type="ORF">TM448B04602_0004</name>
</gene>
<protein>
    <submittedName>
        <fullName evidence="2">Uncharacterized protein</fullName>
    </submittedName>
</protein>
<dbReference type="EMBL" id="MT142082">
    <property type="protein sequence ID" value="QJA74219.1"/>
    <property type="molecule type" value="Genomic_DNA"/>
</dbReference>
<organism evidence="2">
    <name type="scientific">viral metagenome</name>
    <dbReference type="NCBI Taxonomy" id="1070528"/>
    <lineage>
        <taxon>unclassified sequences</taxon>
        <taxon>metagenomes</taxon>
        <taxon>organismal metagenomes</taxon>
    </lineage>
</organism>
<sequence length="68" mass="8030">MGEYYIIPFEKVKEFDDKKATLFLIAEQWKWIPDSCIGAIDVNQNVVDVKCWFCENEGLYDYSIGERD</sequence>
<dbReference type="EMBL" id="MT142800">
    <property type="protein sequence ID" value="QJA88722.1"/>
    <property type="molecule type" value="Genomic_DNA"/>
</dbReference>
<evidence type="ECO:0000313" key="2">
    <source>
        <dbReference type="EMBL" id="QJA88722.1"/>
    </source>
</evidence>
<accession>A0A6M3L4G5</accession>
<evidence type="ECO:0000313" key="1">
    <source>
        <dbReference type="EMBL" id="QJA74219.1"/>
    </source>
</evidence>
<reference evidence="2" key="1">
    <citation type="submission" date="2020-03" db="EMBL/GenBank/DDBJ databases">
        <title>The deep terrestrial virosphere.</title>
        <authorList>
            <person name="Holmfeldt K."/>
            <person name="Nilsson E."/>
            <person name="Simone D."/>
            <person name="Lopez-Fernandez M."/>
            <person name="Wu X."/>
            <person name="de Brujin I."/>
            <person name="Lundin D."/>
            <person name="Andersson A."/>
            <person name="Bertilsson S."/>
            <person name="Dopson M."/>
        </authorList>
    </citation>
    <scope>NUCLEOTIDE SEQUENCE</scope>
    <source>
        <strain evidence="1">MM415A02077</strain>
        <strain evidence="2">MM415B02703</strain>
        <strain evidence="3">TM448B04602</strain>
    </source>
</reference>